<feature type="domain" description="F-box" evidence="1">
    <location>
        <begin position="1"/>
        <end position="37"/>
    </location>
</feature>
<dbReference type="InterPro" id="IPR053781">
    <property type="entry name" value="F-box_AtFBL13-like"/>
</dbReference>
<dbReference type="Gene3D" id="3.80.10.10">
    <property type="entry name" value="Ribonuclease Inhibitor"/>
    <property type="match status" value="1"/>
</dbReference>
<dbReference type="CDD" id="cd22160">
    <property type="entry name" value="F-box_AtFBL13-like"/>
    <property type="match status" value="1"/>
</dbReference>
<dbReference type="InterPro" id="IPR001810">
    <property type="entry name" value="F-box_dom"/>
</dbReference>
<sequence>MDRVSNLPEELLCHILSFLTTKEAALTSVLSKRWRNLFVFGPNLDLDDSEFLYPQEGKRERDGVLESFMEFVDRVLKLQGTSTINKVSLKCRTGVDANRVDRWIYNALARGVSDLDLRIVLGDRYRLHRRGFESRKLVKLKIGGSGIVLGWWNGAVDLPMLKTLVLESVEFCADCKLKMLLPACPALENLEMDNVKGLDHSNETVSSASLKTLIIKSSLVSSGTFSFDTPSLVYLGYSDFVPEDYPLVNLQNLSEARINISLTDDQVERARFPNEYDDEYDDAVRLVNMAKLMSGIRNVQTLYFNSTTLEVLSLCCESMPVFNNLKVLAFYSGESRWEAVPVLLKNCPHLETLCITGLLHLVTETCGDVCDCIPREDKGRSITSCPVKNIEIEGFIGTTKEITMISHFMEYFPCLEEILITVEENSPAQFDVPAEATDFRAQMLELYYKSLSCNVEIFGCESLLRKLSAQ</sequence>
<dbReference type="EMBL" id="JAAMPC010000015">
    <property type="protein sequence ID" value="KAG2258406.1"/>
    <property type="molecule type" value="Genomic_DNA"/>
</dbReference>
<dbReference type="PROSITE" id="PS50181">
    <property type="entry name" value="FBOX"/>
    <property type="match status" value="1"/>
</dbReference>
<dbReference type="Pfam" id="PF00646">
    <property type="entry name" value="F-box"/>
    <property type="match status" value="1"/>
</dbReference>
<dbReference type="SUPFAM" id="SSF81383">
    <property type="entry name" value="F-box domain"/>
    <property type="match status" value="1"/>
</dbReference>
<dbReference type="PANTHER" id="PTHR31293:SF16">
    <property type="entry name" value="RNI-LIKE SUPERFAMILY PROTEIN"/>
    <property type="match status" value="1"/>
</dbReference>
<dbReference type="InterPro" id="IPR006566">
    <property type="entry name" value="FBD"/>
</dbReference>
<organism evidence="2 3">
    <name type="scientific">Brassica carinata</name>
    <name type="common">Ethiopian mustard</name>
    <name type="synonym">Abyssinian cabbage</name>
    <dbReference type="NCBI Taxonomy" id="52824"/>
    <lineage>
        <taxon>Eukaryota</taxon>
        <taxon>Viridiplantae</taxon>
        <taxon>Streptophyta</taxon>
        <taxon>Embryophyta</taxon>
        <taxon>Tracheophyta</taxon>
        <taxon>Spermatophyta</taxon>
        <taxon>Magnoliopsida</taxon>
        <taxon>eudicotyledons</taxon>
        <taxon>Gunneridae</taxon>
        <taxon>Pentapetalae</taxon>
        <taxon>rosids</taxon>
        <taxon>malvids</taxon>
        <taxon>Brassicales</taxon>
        <taxon>Brassicaceae</taxon>
        <taxon>Brassiceae</taxon>
        <taxon>Brassica</taxon>
    </lineage>
</organism>
<name>A0A8X7TYZ1_BRACI</name>
<dbReference type="OrthoDB" id="612216at2759"/>
<dbReference type="PANTHER" id="PTHR31293">
    <property type="entry name" value="RNI-LIKE SUPERFAMILY PROTEIN"/>
    <property type="match status" value="1"/>
</dbReference>
<protein>
    <recommendedName>
        <fullName evidence="1">F-box domain-containing protein</fullName>
    </recommendedName>
</protein>
<evidence type="ECO:0000313" key="2">
    <source>
        <dbReference type="EMBL" id="KAG2258406.1"/>
    </source>
</evidence>
<proteinExistence type="predicted"/>
<dbReference type="AlphaFoldDB" id="A0A8X7TYZ1"/>
<dbReference type="InterPro" id="IPR032675">
    <property type="entry name" value="LRR_dom_sf"/>
</dbReference>
<dbReference type="Pfam" id="PF24758">
    <property type="entry name" value="LRR_At5g56370"/>
    <property type="match status" value="1"/>
</dbReference>
<comment type="caution">
    <text evidence="2">The sequence shown here is derived from an EMBL/GenBank/DDBJ whole genome shotgun (WGS) entry which is preliminary data.</text>
</comment>
<evidence type="ECO:0000313" key="3">
    <source>
        <dbReference type="Proteomes" id="UP000886595"/>
    </source>
</evidence>
<dbReference type="Proteomes" id="UP000886595">
    <property type="component" value="Unassembled WGS sequence"/>
</dbReference>
<gene>
    <name evidence="2" type="ORF">Bca52824_077700</name>
</gene>
<dbReference type="SUPFAM" id="SSF52047">
    <property type="entry name" value="RNI-like"/>
    <property type="match status" value="1"/>
</dbReference>
<evidence type="ECO:0000259" key="1">
    <source>
        <dbReference type="PROSITE" id="PS50181"/>
    </source>
</evidence>
<dbReference type="SMART" id="SM00579">
    <property type="entry name" value="FBD"/>
    <property type="match status" value="1"/>
</dbReference>
<accession>A0A8X7TYZ1</accession>
<dbReference type="InterPro" id="IPR036047">
    <property type="entry name" value="F-box-like_dom_sf"/>
</dbReference>
<reference evidence="2 3" key="1">
    <citation type="submission" date="2020-02" db="EMBL/GenBank/DDBJ databases">
        <authorList>
            <person name="Ma Q."/>
            <person name="Huang Y."/>
            <person name="Song X."/>
            <person name="Pei D."/>
        </authorList>
    </citation>
    <scope>NUCLEOTIDE SEQUENCE [LARGE SCALE GENOMIC DNA]</scope>
    <source>
        <strain evidence="2">Sxm20200214</strain>
        <tissue evidence="2">Leaf</tissue>
    </source>
</reference>
<keyword evidence="3" id="KW-1185">Reference proteome</keyword>
<dbReference type="InterPro" id="IPR055411">
    <property type="entry name" value="LRR_FXL15/At3g58940/PEG3-like"/>
</dbReference>
<dbReference type="InterPro" id="IPR055294">
    <property type="entry name" value="FBL60-like"/>
</dbReference>
<dbReference type="SMART" id="SM00256">
    <property type="entry name" value="FBOX"/>
    <property type="match status" value="1"/>
</dbReference>
<dbReference type="Gene3D" id="1.20.1280.50">
    <property type="match status" value="1"/>
</dbReference>